<feature type="compositionally biased region" description="Low complexity" evidence="1">
    <location>
        <begin position="250"/>
        <end position="261"/>
    </location>
</feature>
<name>A0ABQ8FKG0_9FUNG</name>
<evidence type="ECO:0000256" key="1">
    <source>
        <dbReference type="SAM" id="MobiDB-lite"/>
    </source>
</evidence>
<organism evidence="2 3">
    <name type="scientific">Batrachochytrium salamandrivorans</name>
    <dbReference type="NCBI Taxonomy" id="1357716"/>
    <lineage>
        <taxon>Eukaryota</taxon>
        <taxon>Fungi</taxon>
        <taxon>Fungi incertae sedis</taxon>
        <taxon>Chytridiomycota</taxon>
        <taxon>Chytridiomycota incertae sedis</taxon>
        <taxon>Chytridiomycetes</taxon>
        <taxon>Rhizophydiales</taxon>
        <taxon>Rhizophydiales incertae sedis</taxon>
        <taxon>Batrachochytrium</taxon>
    </lineage>
</organism>
<protein>
    <submittedName>
        <fullName evidence="2">Uncharacterized protein</fullName>
    </submittedName>
</protein>
<reference evidence="2 3" key="1">
    <citation type="submission" date="2021-02" db="EMBL/GenBank/DDBJ databases">
        <title>Variation within the Batrachochytrium salamandrivorans European outbreak.</title>
        <authorList>
            <person name="Kelly M."/>
            <person name="Pasmans F."/>
            <person name="Shea T.P."/>
            <person name="Munoz J.F."/>
            <person name="Carranza S."/>
            <person name="Cuomo C.A."/>
            <person name="Martel A."/>
        </authorList>
    </citation>
    <scope>NUCLEOTIDE SEQUENCE [LARGE SCALE GENOMIC DNA]</scope>
    <source>
        <strain evidence="2 3">AMFP18/2</strain>
    </source>
</reference>
<keyword evidence="3" id="KW-1185">Reference proteome</keyword>
<dbReference type="EMBL" id="JAFCIX010000102">
    <property type="protein sequence ID" value="KAH6598465.1"/>
    <property type="molecule type" value="Genomic_DNA"/>
</dbReference>
<evidence type="ECO:0000313" key="2">
    <source>
        <dbReference type="EMBL" id="KAH6598465.1"/>
    </source>
</evidence>
<accession>A0ABQ8FKG0</accession>
<feature type="region of interest" description="Disordered" evidence="1">
    <location>
        <begin position="246"/>
        <end position="266"/>
    </location>
</feature>
<sequence length="375" mass="40911">MTLHFVKLVLGNNNYKQKVSTEGCADVDDFKGAIKSKFSPDLDPYAPHHLTLFQPDGTTQIDPETPVTDLKEIPWKPMVVTVEGLHIPAPIGSSKKQLTYKGISTEASCRKYLDAIAIEIFVIYDFDKVYKKPTMGDLLAAKDGQLGQPSVPTKVAWWDYRKNGGQQLTTTPLPSLFSQSEWGILKSLNADTTKRIHDAKLPQTSTQKPFVIIPHSKFTTEYVRSLKRIAAIADVVFEPDDLVVKDESDLSGSSSSEASSSPDKETKLYGNHRLRKLVSLCALSILLLLASIGDKALEAATAEAAKIWAQTPSFSISTMEIIPKESLPVKKATEKEPAAPAVDPLSDMTAEVTPAIQDDGATPTVTPIADVEMCL</sequence>
<comment type="caution">
    <text evidence="2">The sequence shown here is derived from an EMBL/GenBank/DDBJ whole genome shotgun (WGS) entry which is preliminary data.</text>
</comment>
<dbReference type="Proteomes" id="UP001648503">
    <property type="component" value="Unassembled WGS sequence"/>
</dbReference>
<proteinExistence type="predicted"/>
<evidence type="ECO:0000313" key="3">
    <source>
        <dbReference type="Proteomes" id="UP001648503"/>
    </source>
</evidence>
<gene>
    <name evidence="2" type="ORF">BASA50_003505</name>
</gene>